<keyword evidence="7" id="KW-1185">Reference proteome</keyword>
<dbReference type="OrthoDB" id="2107885at2759"/>
<keyword evidence="2 5" id="KW-0812">Transmembrane</keyword>
<dbReference type="GO" id="GO:0005628">
    <property type="term" value="C:prospore membrane"/>
    <property type="evidence" value="ECO:0007669"/>
    <property type="project" value="TreeGrafter"/>
</dbReference>
<feature type="transmembrane region" description="Helical" evidence="5">
    <location>
        <begin position="53"/>
        <end position="72"/>
    </location>
</feature>
<evidence type="ECO:0000256" key="4">
    <source>
        <dbReference type="ARBA" id="ARBA00023136"/>
    </source>
</evidence>
<dbReference type="AlphaFoldDB" id="A0A3N4LC56"/>
<protein>
    <recommendedName>
        <fullName evidence="8">EI24-domain-containing protein</fullName>
    </recommendedName>
</protein>
<dbReference type="InterPro" id="IPR052786">
    <property type="entry name" value="Spore_wall_assembly"/>
</dbReference>
<comment type="subcellular location">
    <subcellularLocation>
        <location evidence="1">Membrane</location>
        <topology evidence="1">Multi-pass membrane protein</topology>
    </subcellularLocation>
</comment>
<gene>
    <name evidence="6" type="ORF">L211DRAFT_858773</name>
</gene>
<feature type="transmembrane region" description="Helical" evidence="5">
    <location>
        <begin position="148"/>
        <end position="167"/>
    </location>
</feature>
<feature type="transmembrane region" description="Helical" evidence="5">
    <location>
        <begin position="122"/>
        <end position="142"/>
    </location>
</feature>
<name>A0A3N4LC56_9PEZI</name>
<dbReference type="GO" id="GO:0005619">
    <property type="term" value="C:ascospore wall"/>
    <property type="evidence" value="ECO:0007669"/>
    <property type="project" value="TreeGrafter"/>
</dbReference>
<evidence type="ECO:0008006" key="8">
    <source>
        <dbReference type="Google" id="ProtNLM"/>
    </source>
</evidence>
<sequence length="241" mass="27676">MIHFIRHMHLWPPFLKRIPKLLILSTVVLTFLFVFTYLPHVAILIFFHGPLAWINAAFMVLNEAAMIITFVAENFMVEEGLVDVFDAVLLDHGLAPLVATARQLKDAPTSVKALGKYTKSPYLRFSLSLTVKFILTLPLNFIPLVGPFLYIIAQGYLCGPLAHYRYFQLKGWTPKQEKKWKRDRAWAYLGFGATHITFQLFPILSIFFLFTTACGAGLWAVEIEREREGGPDEEERLCHRF</sequence>
<dbReference type="Pfam" id="PF07264">
    <property type="entry name" value="EI24"/>
    <property type="match status" value="1"/>
</dbReference>
<evidence type="ECO:0000256" key="2">
    <source>
        <dbReference type="ARBA" id="ARBA00022692"/>
    </source>
</evidence>
<dbReference type="PANTHER" id="PTHR34292:SF1">
    <property type="entry name" value="OUTER SPORE WALL PROTEIN RRT8"/>
    <property type="match status" value="1"/>
</dbReference>
<feature type="transmembrane region" description="Helical" evidence="5">
    <location>
        <begin position="188"/>
        <end position="221"/>
    </location>
</feature>
<feature type="transmembrane region" description="Helical" evidence="5">
    <location>
        <begin position="21"/>
        <end position="47"/>
    </location>
</feature>
<dbReference type="STRING" id="1051890.A0A3N4LC56"/>
<dbReference type="FunCoup" id="A0A3N4LC56">
    <property type="interactions" value="66"/>
</dbReference>
<accession>A0A3N4LC56</accession>
<evidence type="ECO:0000256" key="3">
    <source>
        <dbReference type="ARBA" id="ARBA00022989"/>
    </source>
</evidence>
<evidence type="ECO:0000313" key="6">
    <source>
        <dbReference type="EMBL" id="RPB20474.1"/>
    </source>
</evidence>
<dbReference type="InParanoid" id="A0A3N4LC56"/>
<keyword evidence="4 5" id="KW-0472">Membrane</keyword>
<dbReference type="InterPro" id="IPR059112">
    <property type="entry name" value="CysZ/EI24"/>
</dbReference>
<dbReference type="GO" id="GO:0005811">
    <property type="term" value="C:lipid droplet"/>
    <property type="evidence" value="ECO:0007669"/>
    <property type="project" value="TreeGrafter"/>
</dbReference>
<evidence type="ECO:0000256" key="1">
    <source>
        <dbReference type="ARBA" id="ARBA00004141"/>
    </source>
</evidence>
<keyword evidence="3 5" id="KW-1133">Transmembrane helix</keyword>
<evidence type="ECO:0000256" key="5">
    <source>
        <dbReference type="SAM" id="Phobius"/>
    </source>
</evidence>
<reference evidence="6 7" key="1">
    <citation type="journal article" date="2018" name="Nat. Ecol. Evol.">
        <title>Pezizomycetes genomes reveal the molecular basis of ectomycorrhizal truffle lifestyle.</title>
        <authorList>
            <person name="Murat C."/>
            <person name="Payen T."/>
            <person name="Noel B."/>
            <person name="Kuo A."/>
            <person name="Morin E."/>
            <person name="Chen J."/>
            <person name="Kohler A."/>
            <person name="Krizsan K."/>
            <person name="Balestrini R."/>
            <person name="Da Silva C."/>
            <person name="Montanini B."/>
            <person name="Hainaut M."/>
            <person name="Levati E."/>
            <person name="Barry K.W."/>
            <person name="Belfiori B."/>
            <person name="Cichocki N."/>
            <person name="Clum A."/>
            <person name="Dockter R.B."/>
            <person name="Fauchery L."/>
            <person name="Guy J."/>
            <person name="Iotti M."/>
            <person name="Le Tacon F."/>
            <person name="Lindquist E.A."/>
            <person name="Lipzen A."/>
            <person name="Malagnac F."/>
            <person name="Mello A."/>
            <person name="Molinier V."/>
            <person name="Miyauchi S."/>
            <person name="Poulain J."/>
            <person name="Riccioni C."/>
            <person name="Rubini A."/>
            <person name="Sitrit Y."/>
            <person name="Splivallo R."/>
            <person name="Traeger S."/>
            <person name="Wang M."/>
            <person name="Zifcakova L."/>
            <person name="Wipf D."/>
            <person name="Zambonelli A."/>
            <person name="Paolocci F."/>
            <person name="Nowrousian M."/>
            <person name="Ottonello S."/>
            <person name="Baldrian P."/>
            <person name="Spatafora J.W."/>
            <person name="Henrissat B."/>
            <person name="Nagy L.G."/>
            <person name="Aury J.M."/>
            <person name="Wincker P."/>
            <person name="Grigoriev I.V."/>
            <person name="Bonfante P."/>
            <person name="Martin F.M."/>
        </authorList>
    </citation>
    <scope>NUCLEOTIDE SEQUENCE [LARGE SCALE GENOMIC DNA]</scope>
    <source>
        <strain evidence="6 7">ATCC MYA-4762</strain>
    </source>
</reference>
<dbReference type="Proteomes" id="UP000267821">
    <property type="component" value="Unassembled WGS sequence"/>
</dbReference>
<organism evidence="6 7">
    <name type="scientific">Terfezia boudieri ATCC MYA-4762</name>
    <dbReference type="NCBI Taxonomy" id="1051890"/>
    <lineage>
        <taxon>Eukaryota</taxon>
        <taxon>Fungi</taxon>
        <taxon>Dikarya</taxon>
        <taxon>Ascomycota</taxon>
        <taxon>Pezizomycotina</taxon>
        <taxon>Pezizomycetes</taxon>
        <taxon>Pezizales</taxon>
        <taxon>Pezizaceae</taxon>
        <taxon>Terfezia</taxon>
    </lineage>
</organism>
<dbReference type="EMBL" id="ML121571">
    <property type="protein sequence ID" value="RPB20474.1"/>
    <property type="molecule type" value="Genomic_DNA"/>
</dbReference>
<dbReference type="PANTHER" id="PTHR34292">
    <property type="entry name" value="OUTER SPORE WALL PROTEIN LDS1"/>
    <property type="match status" value="1"/>
</dbReference>
<evidence type="ECO:0000313" key="7">
    <source>
        <dbReference type="Proteomes" id="UP000267821"/>
    </source>
</evidence>
<proteinExistence type="predicted"/>